<dbReference type="SUPFAM" id="SSF111369">
    <property type="entry name" value="HlyD-like secretion proteins"/>
    <property type="match status" value="1"/>
</dbReference>
<sequence>MRRTIRVVGLLSLALLAACGQQKKEEQKDEAKVPVEIALAANGLIEAAYRGTATLEAEAEATVAAKTAGVIEKTLVEEGEPVRAGQVLARLDTERLRYELARATASREQAEQNFQRNESVFQRNIVSREAYDKTKYELETARAAYDVAALNLREAEIKAPIDGVISQRYIKAGNAITVGAQAFRITRLDRLQAAIYVPERDIHKLAPQQRATVWVDAWPEQRFGAQLLRISPVVDAQSGTVKVTLQMDAGQRQLKPGMFARVEILYDRREQALLVPRDAVLAEDAAQSLFVVTGNRAQRRSVHIGYSDAQHIEIMQGLKAGEQVVVTGQANLKDDASVTVVNPQPALPAAPTGAKAQKTP</sequence>
<keyword evidence="3" id="KW-0862">Zinc</keyword>
<dbReference type="PANTHER" id="PTHR30469:SF38">
    <property type="entry name" value="HLYD FAMILY SECRETION PROTEIN"/>
    <property type="match status" value="1"/>
</dbReference>
<keyword evidence="10" id="KW-1185">Reference proteome</keyword>
<dbReference type="NCBIfam" id="TIGR01730">
    <property type="entry name" value="RND_mfp"/>
    <property type="match status" value="1"/>
</dbReference>
<evidence type="ECO:0000256" key="2">
    <source>
        <dbReference type="ARBA" id="ARBA00022448"/>
    </source>
</evidence>
<accession>A0A1H9KZN3</accession>
<evidence type="ECO:0000313" key="10">
    <source>
        <dbReference type="Proteomes" id="UP000199233"/>
    </source>
</evidence>
<keyword evidence="4" id="KW-0105">Cadmium resistance</keyword>
<dbReference type="Gene3D" id="2.40.420.20">
    <property type="match status" value="1"/>
</dbReference>
<dbReference type="PROSITE" id="PS51257">
    <property type="entry name" value="PROKAR_LIPOPROTEIN"/>
    <property type="match status" value="1"/>
</dbReference>
<evidence type="ECO:0000259" key="7">
    <source>
        <dbReference type="Pfam" id="PF25973"/>
    </source>
</evidence>
<dbReference type="Gene3D" id="2.40.30.170">
    <property type="match status" value="1"/>
</dbReference>
<evidence type="ECO:0000256" key="5">
    <source>
        <dbReference type="ARBA" id="ARBA00058766"/>
    </source>
</evidence>
<comment type="similarity">
    <text evidence="1">Belongs to the membrane fusion protein (MFP) (TC 8.A.1) family.</text>
</comment>
<dbReference type="EMBL" id="FOFS01000014">
    <property type="protein sequence ID" value="SER04600.1"/>
    <property type="molecule type" value="Genomic_DNA"/>
</dbReference>
<proteinExistence type="inferred from homology"/>
<comment type="function">
    <text evidence="5">CzcA and CzcB together would act in zinc efflux nearly as effectively as the complete czc efflux system (CzcABC). The CzcB protein is thought to funnel zinc cations to the CzcA transport protein.</text>
</comment>
<dbReference type="InterPro" id="IPR058647">
    <property type="entry name" value="BSH_CzcB-like"/>
</dbReference>
<evidence type="ECO:0000259" key="6">
    <source>
        <dbReference type="Pfam" id="PF25954"/>
    </source>
</evidence>
<feature type="domain" description="CzcB-like barrel-sandwich hybrid" evidence="7">
    <location>
        <begin position="61"/>
        <end position="186"/>
    </location>
</feature>
<dbReference type="Pfam" id="PF25989">
    <property type="entry name" value="YknX_C"/>
    <property type="match status" value="1"/>
</dbReference>
<dbReference type="InterPro" id="IPR058637">
    <property type="entry name" value="YknX-like_C"/>
</dbReference>
<organism evidence="9 10">
    <name type="scientific">Solimonas aquatica</name>
    <dbReference type="NCBI Taxonomy" id="489703"/>
    <lineage>
        <taxon>Bacteria</taxon>
        <taxon>Pseudomonadati</taxon>
        <taxon>Pseudomonadota</taxon>
        <taxon>Gammaproteobacteria</taxon>
        <taxon>Nevskiales</taxon>
        <taxon>Nevskiaceae</taxon>
        <taxon>Solimonas</taxon>
    </lineage>
</organism>
<name>A0A1H9KZN3_9GAMM</name>
<dbReference type="Pfam" id="PF25973">
    <property type="entry name" value="BSH_CzcB"/>
    <property type="match status" value="1"/>
</dbReference>
<dbReference type="FunFam" id="2.40.420.20:FF:000006">
    <property type="entry name" value="RND family efflux transporter MFP subunit"/>
    <property type="match status" value="1"/>
</dbReference>
<evidence type="ECO:0000256" key="4">
    <source>
        <dbReference type="ARBA" id="ARBA00043263"/>
    </source>
</evidence>
<dbReference type="GO" id="GO:1990281">
    <property type="term" value="C:efflux pump complex"/>
    <property type="evidence" value="ECO:0007669"/>
    <property type="project" value="TreeGrafter"/>
</dbReference>
<dbReference type="STRING" id="489703.SAMN04488038_114110"/>
<dbReference type="Proteomes" id="UP000199233">
    <property type="component" value="Unassembled WGS sequence"/>
</dbReference>
<dbReference type="AlphaFoldDB" id="A0A1H9KZN3"/>
<dbReference type="PANTHER" id="PTHR30469">
    <property type="entry name" value="MULTIDRUG RESISTANCE PROTEIN MDTA"/>
    <property type="match status" value="1"/>
</dbReference>
<protein>
    <submittedName>
        <fullName evidence="9">RND family efflux transporter, MFP subunit</fullName>
    </submittedName>
</protein>
<evidence type="ECO:0000256" key="3">
    <source>
        <dbReference type="ARBA" id="ARBA00022833"/>
    </source>
</evidence>
<dbReference type="GO" id="GO:0015562">
    <property type="term" value="F:efflux transmembrane transporter activity"/>
    <property type="evidence" value="ECO:0007669"/>
    <property type="project" value="TreeGrafter"/>
</dbReference>
<reference evidence="9 10" key="1">
    <citation type="submission" date="2016-10" db="EMBL/GenBank/DDBJ databases">
        <authorList>
            <person name="de Groot N.N."/>
        </authorList>
    </citation>
    <scope>NUCLEOTIDE SEQUENCE [LARGE SCALE GENOMIC DNA]</scope>
    <source>
        <strain evidence="9 10">DSM 25927</strain>
    </source>
</reference>
<dbReference type="Gene3D" id="2.40.50.100">
    <property type="match status" value="1"/>
</dbReference>
<evidence type="ECO:0000313" key="9">
    <source>
        <dbReference type="EMBL" id="SER04600.1"/>
    </source>
</evidence>
<gene>
    <name evidence="9" type="ORF">SAMN04488038_114110</name>
</gene>
<feature type="domain" description="YknX-like C-terminal permuted SH3-like" evidence="8">
    <location>
        <begin position="273"/>
        <end position="340"/>
    </location>
</feature>
<evidence type="ECO:0000259" key="8">
    <source>
        <dbReference type="Pfam" id="PF25989"/>
    </source>
</evidence>
<dbReference type="FunFam" id="2.40.30.170:FF:000010">
    <property type="entry name" value="Efflux RND transporter periplasmic adaptor subunit"/>
    <property type="match status" value="1"/>
</dbReference>
<dbReference type="GO" id="GO:0046686">
    <property type="term" value="P:response to cadmium ion"/>
    <property type="evidence" value="ECO:0007669"/>
    <property type="project" value="UniProtKB-KW"/>
</dbReference>
<dbReference type="InterPro" id="IPR058792">
    <property type="entry name" value="Beta-barrel_RND_2"/>
</dbReference>
<feature type="domain" description="CusB-like beta-barrel" evidence="6">
    <location>
        <begin position="195"/>
        <end position="264"/>
    </location>
</feature>
<dbReference type="Gene3D" id="1.10.287.470">
    <property type="entry name" value="Helix hairpin bin"/>
    <property type="match status" value="1"/>
</dbReference>
<dbReference type="InterPro" id="IPR006143">
    <property type="entry name" value="RND_pump_MFP"/>
</dbReference>
<keyword evidence="2" id="KW-0813">Transport</keyword>
<evidence type="ECO:0000256" key="1">
    <source>
        <dbReference type="ARBA" id="ARBA00009477"/>
    </source>
</evidence>
<dbReference type="Pfam" id="PF25954">
    <property type="entry name" value="Beta-barrel_RND_2"/>
    <property type="match status" value="1"/>
</dbReference>
<dbReference type="RefSeq" id="WP_177189050.1">
    <property type="nucleotide sequence ID" value="NZ_FOFS01000014.1"/>
</dbReference>